<feature type="transmembrane region" description="Helical" evidence="7">
    <location>
        <begin position="123"/>
        <end position="142"/>
    </location>
</feature>
<sequence>MSPDPGPGTASAPSADGGPLGRPAAPGRGNPMLIFVTVVLGATAYCVLQAMVLPALPVIQRDLGASQATAAWLLTAFLLSASIATPILGRLGDLLGKRRVLAFVFAALSVGSLMSALTDSVGVLIAARVVQGVGGGVFPLAFGIIRDEFPPHRIPWAIGVISAVMGAASGLGVVLAGPLVDTLSWHWLFWVPLIVSALALVATIVVIPESRVRASGSVNLPAALALAAWLLALLLGLSKGTSWGWTAPGTLGLFAAAVAGFALWIWIENRSAVPLIDLKVMRIPAVWRTNVAALLLGLGMYSTFVVVPPLMQTPSEAGYGLGASVTDSGLILLPSTIASLIVGLLIGRINIRFGAKYPLVFGSALTAGSFVVLLVNHDHVWGFMLWSLLQGVGIGLAFASITSLILDAVPVEATGAATGMNANIRTIGGSLGSGVIASLLAAGTLPSGYPKESGYVAGIVVLCVATLAAAVASALVPVARRGRVTVIQPVVQSAPSDATGGTATATTAAAVVAPQTSRIGLPTSQIGLQNSRTGFQSSQIAHLPDRLRRSGRDPVADPAGTPNPAVTPDSPGTPGETIAAPTPAG</sequence>
<feature type="transmembrane region" description="Helical" evidence="7">
    <location>
        <begin position="359"/>
        <end position="377"/>
    </location>
</feature>
<comment type="subcellular location">
    <subcellularLocation>
        <location evidence="1">Cell membrane</location>
        <topology evidence="1">Multi-pass membrane protein</topology>
    </subcellularLocation>
</comment>
<keyword evidence="4 7" id="KW-1133">Transmembrane helix</keyword>
<dbReference type="Gene3D" id="1.20.1720.10">
    <property type="entry name" value="Multidrug resistance protein D"/>
    <property type="match status" value="1"/>
</dbReference>
<reference evidence="9" key="1">
    <citation type="submission" date="2020-12" db="EMBL/GenBank/DDBJ databases">
        <title>Genomic characterization of non-nitrogen-fixing Frankia strains.</title>
        <authorList>
            <person name="Carlos-Shanley C."/>
            <person name="Guerra T."/>
            <person name="Hahn D."/>
        </authorList>
    </citation>
    <scope>NUCLEOTIDE SEQUENCE</scope>
    <source>
        <strain evidence="9">CN6</strain>
    </source>
</reference>
<dbReference type="InterPro" id="IPR011701">
    <property type="entry name" value="MFS"/>
</dbReference>
<keyword evidence="3 7" id="KW-0812">Transmembrane</keyword>
<keyword evidence="5 7" id="KW-0472">Membrane</keyword>
<evidence type="ECO:0000256" key="1">
    <source>
        <dbReference type="ARBA" id="ARBA00004651"/>
    </source>
</evidence>
<evidence type="ECO:0000256" key="7">
    <source>
        <dbReference type="SAM" id="Phobius"/>
    </source>
</evidence>
<accession>A0A937RCC0</accession>
<evidence type="ECO:0000256" key="4">
    <source>
        <dbReference type="ARBA" id="ARBA00022989"/>
    </source>
</evidence>
<feature type="transmembrane region" description="Helical" evidence="7">
    <location>
        <begin position="154"/>
        <end position="175"/>
    </location>
</feature>
<dbReference type="GO" id="GO:0005886">
    <property type="term" value="C:plasma membrane"/>
    <property type="evidence" value="ECO:0007669"/>
    <property type="project" value="UniProtKB-SubCell"/>
</dbReference>
<dbReference type="PROSITE" id="PS50850">
    <property type="entry name" value="MFS"/>
    <property type="match status" value="1"/>
</dbReference>
<feature type="transmembrane region" description="Helical" evidence="7">
    <location>
        <begin position="187"/>
        <end position="206"/>
    </location>
</feature>
<feature type="transmembrane region" description="Helical" evidence="7">
    <location>
        <begin position="218"/>
        <end position="237"/>
    </location>
</feature>
<evidence type="ECO:0000256" key="2">
    <source>
        <dbReference type="ARBA" id="ARBA00022448"/>
    </source>
</evidence>
<feature type="transmembrane region" description="Helical" evidence="7">
    <location>
        <begin position="455"/>
        <end position="478"/>
    </location>
</feature>
<dbReference type="EMBL" id="JAEACQ010000130">
    <property type="protein sequence ID" value="MBL7626380.1"/>
    <property type="molecule type" value="Genomic_DNA"/>
</dbReference>
<proteinExistence type="predicted"/>
<name>A0A937RCC0_9ACTN</name>
<feature type="transmembrane region" description="Helical" evidence="7">
    <location>
        <begin position="243"/>
        <end position="267"/>
    </location>
</feature>
<evidence type="ECO:0000256" key="3">
    <source>
        <dbReference type="ARBA" id="ARBA00022692"/>
    </source>
</evidence>
<feature type="domain" description="Major facilitator superfamily (MFS) profile" evidence="8">
    <location>
        <begin position="34"/>
        <end position="480"/>
    </location>
</feature>
<dbReference type="PANTHER" id="PTHR42718:SF9">
    <property type="entry name" value="MAJOR FACILITATOR SUPERFAMILY MULTIDRUG TRANSPORTER MFSC"/>
    <property type="match status" value="1"/>
</dbReference>
<dbReference type="InterPro" id="IPR020846">
    <property type="entry name" value="MFS_dom"/>
</dbReference>
<dbReference type="SUPFAM" id="SSF103473">
    <property type="entry name" value="MFS general substrate transporter"/>
    <property type="match status" value="2"/>
</dbReference>
<feature type="transmembrane region" description="Helical" evidence="7">
    <location>
        <begin position="32"/>
        <end position="56"/>
    </location>
</feature>
<evidence type="ECO:0000259" key="8">
    <source>
        <dbReference type="PROSITE" id="PS50850"/>
    </source>
</evidence>
<feature type="transmembrane region" description="Helical" evidence="7">
    <location>
        <begin position="328"/>
        <end position="347"/>
    </location>
</feature>
<dbReference type="CDD" id="cd17504">
    <property type="entry name" value="MFS_MMR_MDR_like"/>
    <property type="match status" value="1"/>
</dbReference>
<comment type="caution">
    <text evidence="9">The sequence shown here is derived from an EMBL/GenBank/DDBJ whole genome shotgun (WGS) entry which is preliminary data.</text>
</comment>
<protein>
    <submittedName>
        <fullName evidence="9">MFS transporter</fullName>
    </submittedName>
</protein>
<evidence type="ECO:0000313" key="10">
    <source>
        <dbReference type="Proteomes" id="UP000604475"/>
    </source>
</evidence>
<feature type="transmembrane region" description="Helical" evidence="7">
    <location>
        <begin position="383"/>
        <end position="406"/>
    </location>
</feature>
<feature type="compositionally biased region" description="Basic and acidic residues" evidence="6">
    <location>
        <begin position="543"/>
        <end position="555"/>
    </location>
</feature>
<dbReference type="PANTHER" id="PTHR42718">
    <property type="entry name" value="MAJOR FACILITATOR SUPERFAMILY MULTIDRUG TRANSPORTER MFSC"/>
    <property type="match status" value="1"/>
</dbReference>
<evidence type="ECO:0000256" key="5">
    <source>
        <dbReference type="ARBA" id="ARBA00023136"/>
    </source>
</evidence>
<evidence type="ECO:0000313" key="9">
    <source>
        <dbReference type="EMBL" id="MBL7626380.1"/>
    </source>
</evidence>
<dbReference type="AlphaFoldDB" id="A0A937RCC0"/>
<feature type="region of interest" description="Disordered" evidence="6">
    <location>
        <begin position="1"/>
        <end position="23"/>
    </location>
</feature>
<dbReference type="InterPro" id="IPR036259">
    <property type="entry name" value="MFS_trans_sf"/>
</dbReference>
<gene>
    <name evidence="9" type="ORF">I7412_04160</name>
</gene>
<keyword evidence="10" id="KW-1185">Reference proteome</keyword>
<feature type="compositionally biased region" description="Polar residues" evidence="6">
    <location>
        <begin position="528"/>
        <end position="540"/>
    </location>
</feature>
<evidence type="ECO:0000256" key="6">
    <source>
        <dbReference type="SAM" id="MobiDB-lite"/>
    </source>
</evidence>
<dbReference type="Pfam" id="PF07690">
    <property type="entry name" value="MFS_1"/>
    <property type="match status" value="1"/>
</dbReference>
<organism evidence="9 10">
    <name type="scientific">Frankia nepalensis</name>
    <dbReference type="NCBI Taxonomy" id="1836974"/>
    <lineage>
        <taxon>Bacteria</taxon>
        <taxon>Bacillati</taxon>
        <taxon>Actinomycetota</taxon>
        <taxon>Actinomycetes</taxon>
        <taxon>Frankiales</taxon>
        <taxon>Frankiaceae</taxon>
        <taxon>Frankia</taxon>
    </lineage>
</organism>
<feature type="transmembrane region" description="Helical" evidence="7">
    <location>
        <begin position="68"/>
        <end position="88"/>
    </location>
</feature>
<feature type="transmembrane region" description="Helical" evidence="7">
    <location>
        <begin position="287"/>
        <end position="308"/>
    </location>
</feature>
<dbReference type="GO" id="GO:0022857">
    <property type="term" value="F:transmembrane transporter activity"/>
    <property type="evidence" value="ECO:0007669"/>
    <property type="project" value="InterPro"/>
</dbReference>
<feature type="transmembrane region" description="Helical" evidence="7">
    <location>
        <begin position="427"/>
        <end position="449"/>
    </location>
</feature>
<dbReference type="Gene3D" id="1.20.1250.20">
    <property type="entry name" value="MFS general substrate transporter like domains"/>
    <property type="match status" value="1"/>
</dbReference>
<dbReference type="Proteomes" id="UP000604475">
    <property type="component" value="Unassembled WGS sequence"/>
</dbReference>
<feature type="transmembrane region" description="Helical" evidence="7">
    <location>
        <begin position="100"/>
        <end position="117"/>
    </location>
</feature>
<feature type="region of interest" description="Disordered" evidence="6">
    <location>
        <begin position="528"/>
        <end position="585"/>
    </location>
</feature>
<keyword evidence="2" id="KW-0813">Transport</keyword>